<evidence type="ECO:0000313" key="7">
    <source>
        <dbReference type="EMBL" id="KAK3781561.1"/>
    </source>
</evidence>
<keyword evidence="8" id="KW-1185">Reference proteome</keyword>
<dbReference type="Proteomes" id="UP001283361">
    <property type="component" value="Unassembled WGS sequence"/>
</dbReference>
<keyword evidence="5" id="KW-0325">Glycoprotein</keyword>
<keyword evidence="2" id="KW-0645">Protease</keyword>
<keyword evidence="3" id="KW-0732">Signal</keyword>
<dbReference type="PANTHER" id="PTHR11010">
    <property type="entry name" value="PROTEASE S28 PRO-X CARBOXYPEPTIDASE-RELATED"/>
    <property type="match status" value="1"/>
</dbReference>
<evidence type="ECO:0000256" key="5">
    <source>
        <dbReference type="ARBA" id="ARBA00023180"/>
    </source>
</evidence>
<sequence>MLLVGGINVFQSNTLFQMTNSKHVNRTLSSSAFEKCRTDEIKGLEALNQGKFLFSILLAAVYICAYGYIPRFYHGRPRGGFVKHPDPRFFSDEQLWQLRHESSGPQWFVQRLDHFSPTETRTWRQKYFKAGPSSSDKLFVMIGGEGAASEGWMVSGMWTQYAQDHNAVRLQLEHRYYGDSHPTENLSVENMRYLSSEQALADLATFISAKKKEFGASKVIVFGGSYSGALSAWFRLKYPYLADAAVATSAPVLAQVDFKGYLEVVSQSLNTFKPVNACDNAISAATVAMKQKLNTPLGRSQLKKMFNLCKKIDISAKNDIANLFAILAGNIMGVVQYNKIIPGTTTIHDVCTIMTDQSVGGELERYAKVNSNPSGSCLDYSYKEMIEEIKNINWTTAAFGYRQWVYQTCTEFGYYQSSDSESQPFGHEFPIQFSTQQCADIFGSQFTSQFISGAIDASNVNYGARHYTENRVVFVNGNIDPWHYLGIIHKLPQAPVIYINGTAHCANMYSERPDDPPGLIQARKDIAKLITQWLHEQHRSQSAIEKDCFTDRFQLGRDGTSRPVASWRPKLQYPEEKEAKQIVDSGVLGTLTDGHRLKDRQMNEWMDV</sequence>
<evidence type="ECO:0000256" key="2">
    <source>
        <dbReference type="ARBA" id="ARBA00022670"/>
    </source>
</evidence>
<dbReference type="PANTHER" id="PTHR11010:SF117">
    <property type="entry name" value="SERINE PROTEASE 16"/>
    <property type="match status" value="1"/>
</dbReference>
<dbReference type="GO" id="GO:0070008">
    <property type="term" value="F:serine-type exopeptidase activity"/>
    <property type="evidence" value="ECO:0007669"/>
    <property type="project" value="InterPro"/>
</dbReference>
<evidence type="ECO:0000256" key="4">
    <source>
        <dbReference type="ARBA" id="ARBA00022801"/>
    </source>
</evidence>
<evidence type="ECO:0000256" key="1">
    <source>
        <dbReference type="ARBA" id="ARBA00011079"/>
    </source>
</evidence>
<dbReference type="SUPFAM" id="SSF53474">
    <property type="entry name" value="alpha/beta-Hydrolases"/>
    <property type="match status" value="1"/>
</dbReference>
<evidence type="ECO:0008006" key="9">
    <source>
        <dbReference type="Google" id="ProtNLM"/>
    </source>
</evidence>
<gene>
    <name evidence="7" type="ORF">RRG08_054900</name>
</gene>
<dbReference type="InterPro" id="IPR029058">
    <property type="entry name" value="AB_hydrolase_fold"/>
</dbReference>
<dbReference type="Gene3D" id="3.40.50.1820">
    <property type="entry name" value="alpha/beta hydrolase"/>
    <property type="match status" value="1"/>
</dbReference>
<dbReference type="Pfam" id="PF05577">
    <property type="entry name" value="Peptidase_S28"/>
    <property type="match status" value="1"/>
</dbReference>
<dbReference type="FunFam" id="1.20.120.980:FF:000003">
    <property type="entry name" value="Serine protease 16"/>
    <property type="match status" value="1"/>
</dbReference>
<feature type="transmembrane region" description="Helical" evidence="6">
    <location>
        <begin position="52"/>
        <end position="69"/>
    </location>
</feature>
<name>A0AAE1DSM1_9GAST</name>
<evidence type="ECO:0000256" key="3">
    <source>
        <dbReference type="ARBA" id="ARBA00022729"/>
    </source>
</evidence>
<dbReference type="AlphaFoldDB" id="A0AAE1DSM1"/>
<protein>
    <recommendedName>
        <fullName evidence="9">Serine protease K12H4.7</fullName>
    </recommendedName>
</protein>
<comment type="caution">
    <text evidence="7">The sequence shown here is derived from an EMBL/GenBank/DDBJ whole genome shotgun (WGS) entry which is preliminary data.</text>
</comment>
<comment type="similarity">
    <text evidence="1">Belongs to the peptidase S28 family.</text>
</comment>
<dbReference type="GO" id="GO:0008239">
    <property type="term" value="F:dipeptidyl-peptidase activity"/>
    <property type="evidence" value="ECO:0007669"/>
    <property type="project" value="TreeGrafter"/>
</dbReference>
<dbReference type="EMBL" id="JAWDGP010002623">
    <property type="protein sequence ID" value="KAK3781561.1"/>
    <property type="molecule type" value="Genomic_DNA"/>
</dbReference>
<proteinExistence type="inferred from homology"/>
<keyword evidence="6" id="KW-1133">Transmembrane helix</keyword>
<organism evidence="7 8">
    <name type="scientific">Elysia crispata</name>
    <name type="common">lettuce slug</name>
    <dbReference type="NCBI Taxonomy" id="231223"/>
    <lineage>
        <taxon>Eukaryota</taxon>
        <taxon>Metazoa</taxon>
        <taxon>Spiralia</taxon>
        <taxon>Lophotrochozoa</taxon>
        <taxon>Mollusca</taxon>
        <taxon>Gastropoda</taxon>
        <taxon>Heterobranchia</taxon>
        <taxon>Euthyneura</taxon>
        <taxon>Panpulmonata</taxon>
        <taxon>Sacoglossa</taxon>
        <taxon>Placobranchoidea</taxon>
        <taxon>Plakobranchidae</taxon>
        <taxon>Elysia</taxon>
    </lineage>
</organism>
<accession>A0AAE1DSM1</accession>
<keyword evidence="6" id="KW-0472">Membrane</keyword>
<dbReference type="InterPro" id="IPR008758">
    <property type="entry name" value="Peptidase_S28"/>
</dbReference>
<evidence type="ECO:0000313" key="8">
    <source>
        <dbReference type="Proteomes" id="UP001283361"/>
    </source>
</evidence>
<keyword evidence="4" id="KW-0378">Hydrolase</keyword>
<dbReference type="GO" id="GO:0006508">
    <property type="term" value="P:proteolysis"/>
    <property type="evidence" value="ECO:0007669"/>
    <property type="project" value="UniProtKB-KW"/>
</dbReference>
<evidence type="ECO:0000256" key="6">
    <source>
        <dbReference type="SAM" id="Phobius"/>
    </source>
</evidence>
<keyword evidence="6" id="KW-0812">Transmembrane</keyword>
<dbReference type="InterPro" id="IPR042269">
    <property type="entry name" value="Ser_carbopepase_S28_SKS"/>
</dbReference>
<reference evidence="7" key="1">
    <citation type="journal article" date="2023" name="G3 (Bethesda)">
        <title>A reference genome for the long-term kleptoplast-retaining sea slug Elysia crispata morphotype clarki.</title>
        <authorList>
            <person name="Eastman K.E."/>
            <person name="Pendleton A.L."/>
            <person name="Shaikh M.A."/>
            <person name="Suttiyut T."/>
            <person name="Ogas R."/>
            <person name="Tomko P."/>
            <person name="Gavelis G."/>
            <person name="Widhalm J.R."/>
            <person name="Wisecaver J.H."/>
        </authorList>
    </citation>
    <scope>NUCLEOTIDE SEQUENCE</scope>
    <source>
        <strain evidence="7">ECLA1</strain>
    </source>
</reference>
<dbReference type="Gene3D" id="1.20.120.980">
    <property type="entry name" value="Serine carboxypeptidase S28, SKS domain"/>
    <property type="match status" value="1"/>
</dbReference>